<protein>
    <recommendedName>
        <fullName evidence="3">Nuclear transport factor 2 family protein</fullName>
    </recommendedName>
</protein>
<comment type="caution">
    <text evidence="1">The sequence shown here is derived from an EMBL/GenBank/DDBJ whole genome shotgun (WGS) entry which is preliminary data.</text>
</comment>
<evidence type="ECO:0008006" key="3">
    <source>
        <dbReference type="Google" id="ProtNLM"/>
    </source>
</evidence>
<accession>A0ABY2DGG8</accession>
<keyword evidence="2" id="KW-1185">Reference proteome</keyword>
<evidence type="ECO:0000313" key="2">
    <source>
        <dbReference type="Proteomes" id="UP000295626"/>
    </source>
</evidence>
<proteinExistence type="predicted"/>
<name>A0ABY2DGG8_9ACTN</name>
<dbReference type="Proteomes" id="UP000295626">
    <property type="component" value="Unassembled WGS sequence"/>
</dbReference>
<organism evidence="1 2">
    <name type="scientific">Micromonospora fluostatini</name>
    <dbReference type="NCBI Taxonomy" id="1629071"/>
    <lineage>
        <taxon>Bacteria</taxon>
        <taxon>Bacillati</taxon>
        <taxon>Actinomycetota</taxon>
        <taxon>Actinomycetes</taxon>
        <taxon>Micromonosporales</taxon>
        <taxon>Micromonosporaceae</taxon>
        <taxon>Micromonospora</taxon>
    </lineage>
</organism>
<evidence type="ECO:0000313" key="1">
    <source>
        <dbReference type="EMBL" id="TDB93848.1"/>
    </source>
</evidence>
<sequence>MPEPVSAWRRRAATAAVVAAVISCVGFPVRQAAIRAFDEMRGEPTSTAAAEAYLRAVFESGDSSAISRCLCSEDLDARFREARELRRQIEPYAVFGVRVESSGWRTVGSDGTVAAMVDLHFTRIDPTTGAVTTTSGTAHEWRFHTREERGLRGGWKVCRIDAPPLCDTYLRC</sequence>
<gene>
    <name evidence="1" type="ORF">E1091_11490</name>
</gene>
<dbReference type="EMBL" id="SMKE01000385">
    <property type="protein sequence ID" value="TDB93848.1"/>
    <property type="molecule type" value="Genomic_DNA"/>
</dbReference>
<reference evidence="1 2" key="1">
    <citation type="submission" date="2019-02" db="EMBL/GenBank/DDBJ databases">
        <title>Draft genome sequences of novel Actinobacteria.</title>
        <authorList>
            <person name="Sahin N."/>
            <person name="Ay H."/>
            <person name="Saygin H."/>
        </authorList>
    </citation>
    <scope>NUCLEOTIDE SEQUENCE [LARGE SCALE GENOMIC DNA]</scope>
    <source>
        <strain evidence="1 2">JCM 30529</strain>
    </source>
</reference>